<protein>
    <submittedName>
        <fullName evidence="3">Fibrous sheath-interacting protein 2-like</fullName>
    </submittedName>
</protein>
<feature type="compositionally biased region" description="Polar residues" evidence="2">
    <location>
        <begin position="550"/>
        <end position="563"/>
    </location>
</feature>
<dbReference type="InterPro" id="IPR038891">
    <property type="entry name" value="FSIP2"/>
</dbReference>
<evidence type="ECO:0000256" key="2">
    <source>
        <dbReference type="SAM" id="MobiDB-lite"/>
    </source>
</evidence>
<dbReference type="AlphaFoldDB" id="A0A8C6HCT9"/>
<dbReference type="Ensembl" id="ENSMSIT00000024805.1">
    <property type="protein sequence ID" value="ENSMSIP00000019639.1"/>
    <property type="gene ID" value="ENSMSIG00000016667.1"/>
</dbReference>
<evidence type="ECO:0000313" key="4">
    <source>
        <dbReference type="Proteomes" id="UP000694415"/>
    </source>
</evidence>
<feature type="compositionally biased region" description="Polar residues" evidence="2">
    <location>
        <begin position="572"/>
        <end position="599"/>
    </location>
</feature>
<sequence length="655" mass="76219">MDLYLSNCIKAAEAAASKAASGDITNNKDTCSNKKQKPTIPKIGPANLLDLPLGAKLPVIPGSNSIFYTTNISEKLFQPSFGFNLSDPYCKLMETTYKSLHDPHLKSYFKRKDILKKLKKEGYITGNNKVVCSLKELNKYRQYLTTLKIDFERNYVREQKIIENQVNKLNEERRAYDNAAAAEFQWWLLQEGKKASPQHERLIKLRHLNMINKELDKLEDPVGKRSSLVMNEEDRQHWDDVRRKLNLHQEVEADWQFKEMSLMTKIGDEVKRETKVEEHHRKIREEINRKKQVMLQKRIAYHLQKLQEKESKDGKLEGSTSESKRASETASSIQKQPSFTEPKMSQEHLERKTSISSMRTSISERLMQESRESKSISQTTRTSFDEDQSSLYKLPETRFSPIDRRRSSLAEDQAFQEVLEPKYYHHSSGKKTSFAEETLFHEHNEQKYDPPNTKRRSFANDKFMEDLLEAKYLYQNTKRTSFTDQKPMEDNLHSILTSPSTRRTSVSDQRMFYEPIQIKSAPPIIKKTSFAEEKSFQQLMEAIMPPQYVKKTSVSDQRSSQESLETRRSSHHSQNNMKVFVKTSTTLPPQQRGIQNTSNHKYDKGSARTSHHSHDRAPDPSHCLQSTALSRQSCHDIPTHEVDPSFRRNTHKHSK</sequence>
<keyword evidence="1" id="KW-0175">Coiled coil</keyword>
<evidence type="ECO:0000313" key="3">
    <source>
        <dbReference type="Ensembl" id="ENSMSIP00000019639.1"/>
    </source>
</evidence>
<feature type="compositionally biased region" description="Basic and acidic residues" evidence="2">
    <location>
        <begin position="344"/>
        <end position="353"/>
    </location>
</feature>
<reference evidence="3" key="1">
    <citation type="submission" date="2025-08" db="UniProtKB">
        <authorList>
            <consortium name="Ensembl"/>
        </authorList>
    </citation>
    <scope>IDENTIFICATION</scope>
</reference>
<feature type="coiled-coil region" evidence="1">
    <location>
        <begin position="152"/>
        <end position="182"/>
    </location>
</feature>
<feature type="compositionally biased region" description="Basic and acidic residues" evidence="2">
    <location>
        <begin position="633"/>
        <end position="646"/>
    </location>
</feature>
<feature type="compositionally biased region" description="Polar residues" evidence="2">
    <location>
        <begin position="354"/>
        <end position="363"/>
    </location>
</feature>
<reference evidence="3" key="2">
    <citation type="submission" date="2025-09" db="UniProtKB">
        <authorList>
            <consortium name="Ensembl"/>
        </authorList>
    </citation>
    <scope>IDENTIFICATION</scope>
</reference>
<feature type="compositionally biased region" description="Polar residues" evidence="2">
    <location>
        <begin position="328"/>
        <end position="339"/>
    </location>
</feature>
<name>A0A8C6HCT9_MUSSI</name>
<proteinExistence type="predicted"/>
<feature type="compositionally biased region" description="Polar residues" evidence="2">
    <location>
        <begin position="623"/>
        <end position="632"/>
    </location>
</feature>
<feature type="region of interest" description="Disordered" evidence="2">
    <location>
        <begin position="549"/>
        <end position="655"/>
    </location>
</feature>
<dbReference type="PANTHER" id="PTHR47315:SF3">
    <property type="entry name" value="FIBROUS SHEATH-INTERACTING PROTEIN 2-LIKE"/>
    <property type="match status" value="1"/>
</dbReference>
<dbReference type="GeneTree" id="ENSGT00680000100018"/>
<evidence type="ECO:0000256" key="1">
    <source>
        <dbReference type="SAM" id="Coils"/>
    </source>
</evidence>
<feature type="region of interest" description="Disordered" evidence="2">
    <location>
        <begin position="306"/>
        <end position="389"/>
    </location>
</feature>
<accession>A0A8C6HCT9</accession>
<dbReference type="Proteomes" id="UP000694415">
    <property type="component" value="Unplaced"/>
</dbReference>
<keyword evidence="4" id="KW-1185">Reference proteome</keyword>
<feature type="compositionally biased region" description="Basic and acidic residues" evidence="2">
    <location>
        <begin position="306"/>
        <end position="327"/>
    </location>
</feature>
<dbReference type="PANTHER" id="PTHR47315">
    <property type="entry name" value="FIBROUS SHEATH INTERACTING PROTEIN 2"/>
    <property type="match status" value="1"/>
</dbReference>
<organism evidence="3 4">
    <name type="scientific">Mus spicilegus</name>
    <name type="common">Mound-building mouse</name>
    <dbReference type="NCBI Taxonomy" id="10103"/>
    <lineage>
        <taxon>Eukaryota</taxon>
        <taxon>Metazoa</taxon>
        <taxon>Chordata</taxon>
        <taxon>Craniata</taxon>
        <taxon>Vertebrata</taxon>
        <taxon>Euteleostomi</taxon>
        <taxon>Mammalia</taxon>
        <taxon>Eutheria</taxon>
        <taxon>Euarchontoglires</taxon>
        <taxon>Glires</taxon>
        <taxon>Rodentia</taxon>
        <taxon>Myomorpha</taxon>
        <taxon>Muroidea</taxon>
        <taxon>Muridae</taxon>
        <taxon>Murinae</taxon>
        <taxon>Mus</taxon>
        <taxon>Mus</taxon>
    </lineage>
</organism>